<name>A0A4P9A2W9_9BACT</name>
<dbReference type="Proteomes" id="UP000310639">
    <property type="component" value="Chromosome"/>
</dbReference>
<proteinExistence type="predicted"/>
<dbReference type="AlphaFoldDB" id="A0A4P9A2W9"/>
<evidence type="ECO:0000313" key="1">
    <source>
        <dbReference type="EMBL" id="QCT42143.1"/>
    </source>
</evidence>
<dbReference type="KEGG" id="nft:FBF37_01495"/>
<gene>
    <name evidence="1" type="ORF">FBF37_01495</name>
</gene>
<dbReference type="EMBL" id="CP040004">
    <property type="protein sequence ID" value="QCT42143.1"/>
    <property type="molecule type" value="Genomic_DNA"/>
</dbReference>
<protein>
    <submittedName>
        <fullName evidence="1">Uncharacterized protein</fullName>
    </submittedName>
</protein>
<sequence length="88" mass="10186">MEIKTETINRIIKALEAGDIGRRIGASSYGEASFYLRHGETLFAIAQYPTHRVLLIVDTAERYQQLEYKETPYALYAIDERELKQFLS</sequence>
<dbReference type="RefSeq" id="WP_138078811.1">
    <property type="nucleotide sequence ID" value="NZ_CP040004.1"/>
</dbReference>
<organism evidence="1 2">
    <name type="scientific">Candidatus Nanosynbacter featherlites</name>
    <dbReference type="NCBI Taxonomy" id="2572088"/>
    <lineage>
        <taxon>Bacteria</taxon>
        <taxon>Candidatus Saccharimonadota</taxon>
        <taxon>Candidatus Saccharimonadia</taxon>
        <taxon>Candidatus Nanosynbacterales</taxon>
        <taxon>Candidatus Nanosynbacteraceae</taxon>
        <taxon>Candidatus Nanosynbacter</taxon>
    </lineage>
</organism>
<accession>A0A4P9A2W9</accession>
<evidence type="ECO:0000313" key="2">
    <source>
        <dbReference type="Proteomes" id="UP000310639"/>
    </source>
</evidence>
<reference evidence="1 2" key="1">
    <citation type="submission" date="2019-04" db="EMBL/GenBank/DDBJ databases">
        <title>Saccharibacteria TM7 genomes.</title>
        <authorList>
            <person name="Bor B."/>
            <person name="He X."/>
            <person name="Chen T."/>
            <person name="Dewhirst F.E."/>
        </authorList>
    </citation>
    <scope>NUCLEOTIDE SEQUENCE [LARGE SCALE GENOMIC DNA]</scope>
    <source>
        <strain evidence="1 2">BB001</strain>
    </source>
</reference>
<keyword evidence="2" id="KW-1185">Reference proteome</keyword>